<reference evidence="2 3" key="1">
    <citation type="journal article" date="2016" name="Proc. Natl. Acad. Sci. U.S.A.">
        <title>Comparative genomics of biotechnologically important yeasts.</title>
        <authorList>
            <person name="Riley R."/>
            <person name="Haridas S."/>
            <person name="Wolfe K.H."/>
            <person name="Lopes M.R."/>
            <person name="Hittinger C.T."/>
            <person name="Goeker M."/>
            <person name="Salamov A.A."/>
            <person name="Wisecaver J.H."/>
            <person name="Long T.M."/>
            <person name="Calvey C.H."/>
            <person name="Aerts A.L."/>
            <person name="Barry K.W."/>
            <person name="Choi C."/>
            <person name="Clum A."/>
            <person name="Coughlan A.Y."/>
            <person name="Deshpande S."/>
            <person name="Douglass A.P."/>
            <person name="Hanson S.J."/>
            <person name="Klenk H.-P."/>
            <person name="LaButti K.M."/>
            <person name="Lapidus A."/>
            <person name="Lindquist E.A."/>
            <person name="Lipzen A.M."/>
            <person name="Meier-Kolthoff J.P."/>
            <person name="Ohm R.A."/>
            <person name="Otillar R.P."/>
            <person name="Pangilinan J.L."/>
            <person name="Peng Y."/>
            <person name="Rokas A."/>
            <person name="Rosa C.A."/>
            <person name="Scheuner C."/>
            <person name="Sibirny A.A."/>
            <person name="Slot J.C."/>
            <person name="Stielow J.B."/>
            <person name="Sun H."/>
            <person name="Kurtzman C.P."/>
            <person name="Blackwell M."/>
            <person name="Grigoriev I.V."/>
            <person name="Jeffries T.W."/>
        </authorList>
    </citation>
    <scope>NUCLEOTIDE SEQUENCE [LARGE SCALE GENOMIC DNA]</scope>
    <source>
        <strain evidence="3">ATCC 58044 / CBS 1984 / NCYC 433 / NRRL Y-366-8</strain>
    </source>
</reference>
<name>A0A1E3PBY8_WICAA</name>
<dbReference type="RefSeq" id="XP_019042133.1">
    <property type="nucleotide sequence ID" value="XM_019184497.1"/>
</dbReference>
<accession>A0A1E3PBY8</accession>
<keyword evidence="3" id="KW-1185">Reference proteome</keyword>
<dbReference type="STRING" id="683960.A0A1E3PBY8"/>
<dbReference type="OrthoDB" id="2852960at2759"/>
<dbReference type="GeneID" id="30201743"/>
<dbReference type="EMBL" id="KV454208">
    <property type="protein sequence ID" value="ODQ62926.1"/>
    <property type="molecule type" value="Genomic_DNA"/>
</dbReference>
<dbReference type="InterPro" id="IPR036047">
    <property type="entry name" value="F-box-like_dom_sf"/>
</dbReference>
<dbReference type="Proteomes" id="UP000094112">
    <property type="component" value="Unassembled WGS sequence"/>
</dbReference>
<dbReference type="InterPro" id="IPR055411">
    <property type="entry name" value="LRR_FXL15/At3g58940/PEG3-like"/>
</dbReference>
<dbReference type="GO" id="GO:0019005">
    <property type="term" value="C:SCF ubiquitin ligase complex"/>
    <property type="evidence" value="ECO:0007669"/>
    <property type="project" value="EnsemblFungi"/>
</dbReference>
<dbReference type="GO" id="GO:0006511">
    <property type="term" value="P:ubiquitin-dependent protein catabolic process"/>
    <property type="evidence" value="ECO:0007669"/>
    <property type="project" value="EnsemblFungi"/>
</dbReference>
<dbReference type="Pfam" id="PF24758">
    <property type="entry name" value="LRR_At5g56370"/>
    <property type="match status" value="1"/>
</dbReference>
<dbReference type="Pfam" id="PF12937">
    <property type="entry name" value="F-box-like"/>
    <property type="match status" value="1"/>
</dbReference>
<organism evidence="2 3">
    <name type="scientific">Wickerhamomyces anomalus (strain ATCC 58044 / CBS 1984 / NCYC 433 / NRRL Y-366-8)</name>
    <name type="common">Yeast</name>
    <name type="synonym">Hansenula anomala</name>
    <dbReference type="NCBI Taxonomy" id="683960"/>
    <lineage>
        <taxon>Eukaryota</taxon>
        <taxon>Fungi</taxon>
        <taxon>Dikarya</taxon>
        <taxon>Ascomycota</taxon>
        <taxon>Saccharomycotina</taxon>
        <taxon>Saccharomycetes</taxon>
        <taxon>Phaffomycetales</taxon>
        <taxon>Wickerhamomycetaceae</taxon>
        <taxon>Wickerhamomyces</taxon>
    </lineage>
</organism>
<evidence type="ECO:0000259" key="1">
    <source>
        <dbReference type="PROSITE" id="PS50181"/>
    </source>
</evidence>
<feature type="domain" description="F-box" evidence="1">
    <location>
        <begin position="11"/>
        <end position="56"/>
    </location>
</feature>
<proteinExistence type="predicted"/>
<gene>
    <name evidence="2" type="ORF">WICANDRAFT_77086</name>
</gene>
<dbReference type="AlphaFoldDB" id="A0A1E3PBY8"/>
<evidence type="ECO:0000313" key="2">
    <source>
        <dbReference type="EMBL" id="ODQ62926.1"/>
    </source>
</evidence>
<protein>
    <recommendedName>
        <fullName evidence="1">F-box domain-containing protein</fullName>
    </recommendedName>
</protein>
<dbReference type="PROSITE" id="PS50181">
    <property type="entry name" value="FBOX"/>
    <property type="match status" value="1"/>
</dbReference>
<dbReference type="InterPro" id="IPR001810">
    <property type="entry name" value="F-box_dom"/>
</dbReference>
<evidence type="ECO:0000313" key="3">
    <source>
        <dbReference type="Proteomes" id="UP000094112"/>
    </source>
</evidence>
<dbReference type="SUPFAM" id="SSF81383">
    <property type="entry name" value="F-box domain"/>
    <property type="match status" value="1"/>
</dbReference>
<sequence length="555" mass="65191">MDHQLLDQCPISKLMLLPNEILQNVVSLLTQPDLLTLTLTSKLFYKLSTRILYSKIYLNDSIIEYSDVYELASSWSWLRLQPSSSNEDSRKEANYKLECLLRSLKQDQALVNNIIEVRLNWDLDIQLQKNFVDFLTNSSRSLKIIENVTDPELNEAIVSSNYKSNLISLDLPPPNPLPSLEITDDYLPNAQSYMIRRLTPNIKVLTLFIDPLLLFNNLIRPKKILEIETLKLHCRADTYPGILYNRRHWKYNKLSEIFDSRYLKVLTIISWYDHICPDRIYKFDQWAEFPNLEDITLIAVTYNDKKISNLINNCRQLKRLKLDFSFPKRAMAKNSLVYKSIFTHKDHLKFLDIKLNLTNRIVNLDVRQFTIVFKVPCKCSLCQETVLKGIFEGKILPNPEDYKIDTMETFEKLDYFDQLFDSSLSPYSKAVDRYPSVKTGPDNIEDFLHRFNQVNMERSPNFIPLVEQDFYDLYHCLIHSLKMDVEPFLTHFKELKFLVVNDISLIIQEDETTGMRYPVPVFYNKGFKTNFDVTKSGTNQFEVDSEVYGRSLYLN</sequence>